<comment type="caution">
    <text evidence="1">The sequence shown here is derived from an EMBL/GenBank/DDBJ whole genome shotgun (WGS) entry which is preliminary data.</text>
</comment>
<name>A0AAD7I8D8_9AGAR</name>
<proteinExistence type="predicted"/>
<dbReference type="AlphaFoldDB" id="A0AAD7I8D8"/>
<reference evidence="1" key="1">
    <citation type="submission" date="2023-03" db="EMBL/GenBank/DDBJ databases">
        <title>Massive genome expansion in bonnet fungi (Mycena s.s.) driven by repeated elements and novel gene families across ecological guilds.</title>
        <authorList>
            <consortium name="Lawrence Berkeley National Laboratory"/>
            <person name="Harder C.B."/>
            <person name="Miyauchi S."/>
            <person name="Viragh M."/>
            <person name="Kuo A."/>
            <person name="Thoen E."/>
            <person name="Andreopoulos B."/>
            <person name="Lu D."/>
            <person name="Skrede I."/>
            <person name="Drula E."/>
            <person name="Henrissat B."/>
            <person name="Morin E."/>
            <person name="Kohler A."/>
            <person name="Barry K."/>
            <person name="LaButti K."/>
            <person name="Morin E."/>
            <person name="Salamov A."/>
            <person name="Lipzen A."/>
            <person name="Mereny Z."/>
            <person name="Hegedus B."/>
            <person name="Baldrian P."/>
            <person name="Stursova M."/>
            <person name="Weitz H."/>
            <person name="Taylor A."/>
            <person name="Grigoriev I.V."/>
            <person name="Nagy L.G."/>
            <person name="Martin F."/>
            <person name="Kauserud H."/>
        </authorList>
    </citation>
    <scope>NUCLEOTIDE SEQUENCE</scope>
    <source>
        <strain evidence="1">CBHHK182m</strain>
    </source>
</reference>
<sequence length="219" mass="24286">MNPVIIYVARHTYRCPQSVHTLPWRVGSVGGRCPSRRGALGLGTVVDVLIRITGLADQPLPTPGHFAGDTALTIYCILPIRDGCSWAWDRLRHPSSRTAMTHPTTAAPTSTAYSLQFGLPAYALDPDLHPHVYLTPRSRYTRRNSALITIAQPSLPTLARFRPQKPVFWSTIMVGDSESWLKLHWRWVPLALEHSGSSTKLHIHFDCTGPAGDGQLLPR</sequence>
<dbReference type="EMBL" id="JARKIB010000117">
    <property type="protein sequence ID" value="KAJ7737367.1"/>
    <property type="molecule type" value="Genomic_DNA"/>
</dbReference>
<keyword evidence="2" id="KW-1185">Reference proteome</keyword>
<evidence type="ECO:0000313" key="2">
    <source>
        <dbReference type="Proteomes" id="UP001215598"/>
    </source>
</evidence>
<organism evidence="1 2">
    <name type="scientific">Mycena metata</name>
    <dbReference type="NCBI Taxonomy" id="1033252"/>
    <lineage>
        <taxon>Eukaryota</taxon>
        <taxon>Fungi</taxon>
        <taxon>Dikarya</taxon>
        <taxon>Basidiomycota</taxon>
        <taxon>Agaricomycotina</taxon>
        <taxon>Agaricomycetes</taxon>
        <taxon>Agaricomycetidae</taxon>
        <taxon>Agaricales</taxon>
        <taxon>Marasmiineae</taxon>
        <taxon>Mycenaceae</taxon>
        <taxon>Mycena</taxon>
    </lineage>
</organism>
<gene>
    <name evidence="1" type="ORF">B0H16DRAFT_1762692</name>
</gene>
<protein>
    <submittedName>
        <fullName evidence="1">Uncharacterized protein</fullName>
    </submittedName>
</protein>
<dbReference type="Proteomes" id="UP001215598">
    <property type="component" value="Unassembled WGS sequence"/>
</dbReference>
<accession>A0AAD7I8D8</accession>
<evidence type="ECO:0000313" key="1">
    <source>
        <dbReference type="EMBL" id="KAJ7737367.1"/>
    </source>
</evidence>